<keyword evidence="2" id="KW-1185">Reference proteome</keyword>
<reference evidence="2" key="1">
    <citation type="journal article" date="2015" name="BMC Genomics">
        <title>Genomic and transcriptomic analysis of the endophytic fungus Pestalotiopsis fici reveals its lifestyle and high potential for synthesis of natural products.</title>
        <authorList>
            <person name="Wang X."/>
            <person name="Zhang X."/>
            <person name="Liu L."/>
            <person name="Xiang M."/>
            <person name="Wang W."/>
            <person name="Sun X."/>
            <person name="Che Y."/>
            <person name="Guo L."/>
            <person name="Liu G."/>
            <person name="Guo L."/>
            <person name="Wang C."/>
            <person name="Yin W.B."/>
            <person name="Stadler M."/>
            <person name="Zhang X."/>
            <person name="Liu X."/>
        </authorList>
    </citation>
    <scope>NUCLEOTIDE SEQUENCE [LARGE SCALE GENOMIC DNA]</scope>
    <source>
        <strain evidence="2">W106-1 / CGMCC3.15140</strain>
    </source>
</reference>
<protein>
    <submittedName>
        <fullName evidence="1">Uncharacterized protein</fullName>
    </submittedName>
</protein>
<evidence type="ECO:0000313" key="2">
    <source>
        <dbReference type="Proteomes" id="UP000030651"/>
    </source>
</evidence>
<proteinExistence type="predicted"/>
<name>W3X0G7_PESFW</name>
<accession>W3X0G7</accession>
<gene>
    <name evidence="1" type="ORF">PFICI_10693</name>
</gene>
<dbReference type="AlphaFoldDB" id="W3X0G7"/>
<dbReference type="GeneID" id="19275706"/>
<organism evidence="1 2">
    <name type="scientific">Pestalotiopsis fici (strain W106-1 / CGMCC3.15140)</name>
    <dbReference type="NCBI Taxonomy" id="1229662"/>
    <lineage>
        <taxon>Eukaryota</taxon>
        <taxon>Fungi</taxon>
        <taxon>Dikarya</taxon>
        <taxon>Ascomycota</taxon>
        <taxon>Pezizomycotina</taxon>
        <taxon>Sordariomycetes</taxon>
        <taxon>Xylariomycetidae</taxon>
        <taxon>Amphisphaeriales</taxon>
        <taxon>Sporocadaceae</taxon>
        <taxon>Pestalotiopsis</taxon>
    </lineage>
</organism>
<dbReference type="Proteomes" id="UP000030651">
    <property type="component" value="Unassembled WGS sequence"/>
</dbReference>
<dbReference type="HOGENOM" id="CLU_2997171_0_0_1"/>
<dbReference type="OrthoDB" id="4697473at2759"/>
<dbReference type="RefSeq" id="XP_007837465.1">
    <property type="nucleotide sequence ID" value="XM_007839274.1"/>
</dbReference>
<dbReference type="InParanoid" id="W3X0G7"/>
<dbReference type="KEGG" id="pfy:PFICI_10693"/>
<dbReference type="EMBL" id="KI912115">
    <property type="protein sequence ID" value="ETS78631.1"/>
    <property type="molecule type" value="Genomic_DNA"/>
</dbReference>
<evidence type="ECO:0000313" key="1">
    <source>
        <dbReference type="EMBL" id="ETS78631.1"/>
    </source>
</evidence>
<sequence length="57" mass="6613">MTAQSISNRYIKLEDLRSLLQSKFGAGNFKIREEDESYEIEVPSILSESEIKSIQKY</sequence>
<dbReference type="STRING" id="1229662.W3X0G7"/>